<dbReference type="PROSITE" id="PS00211">
    <property type="entry name" value="ABC_TRANSPORTER_1"/>
    <property type="match status" value="1"/>
</dbReference>
<keyword evidence="9" id="KW-1185">Reference proteome</keyword>
<keyword evidence="8" id="KW-0132">Cell division</keyword>
<dbReference type="SMART" id="SM00382">
    <property type="entry name" value="AAA"/>
    <property type="match status" value="1"/>
</dbReference>
<dbReference type="FunFam" id="3.40.50.300:FF:000056">
    <property type="entry name" value="Cell division ATP-binding protein FtsE"/>
    <property type="match status" value="1"/>
</dbReference>
<dbReference type="GO" id="GO:0005524">
    <property type="term" value="F:ATP binding"/>
    <property type="evidence" value="ECO:0007669"/>
    <property type="project" value="UniProtKB-KW"/>
</dbReference>
<dbReference type="InterPro" id="IPR003439">
    <property type="entry name" value="ABC_transporter-like_ATP-bd"/>
</dbReference>
<dbReference type="AlphaFoldDB" id="A0A916NCJ0"/>
<evidence type="ECO:0000256" key="4">
    <source>
        <dbReference type="ARBA" id="ARBA00022448"/>
    </source>
</evidence>
<keyword evidence="8" id="KW-0131">Cell cycle</keyword>
<sequence length="229" mass="25601">MSVVAFHNVTISQGGNEVLRMFDFSVEPGEFVYLIGKTGSGKSSLLKTLYGELKPSGGDANFLEYNLTKLRKRKILQLRRKIGIVFQDFQLLTDRNVYSNLEFVLKATGWKKKSDIKHRINEVLLQVDLPDASNKMPHQLSGGEQQRVAIARALLNDPEVIVADEPTGNLDPQTTDAIMALLFEIGQRGKTVIMATHDYEMIKKFPSRTLKCIGGKLEEVNLTAEDAFS</sequence>
<reference evidence="8" key="1">
    <citation type="submission" date="2021-04" db="EMBL/GenBank/DDBJ databases">
        <authorList>
            <person name="Rodrigo-Torres L."/>
            <person name="Arahal R. D."/>
            <person name="Lucena T."/>
        </authorList>
    </citation>
    <scope>NUCLEOTIDE SEQUENCE</scope>
    <source>
        <strain evidence="8">AS29M-1</strain>
    </source>
</reference>
<evidence type="ECO:0000256" key="1">
    <source>
        <dbReference type="ARBA" id="ARBA00002579"/>
    </source>
</evidence>
<dbReference type="PANTHER" id="PTHR24220:SF470">
    <property type="entry name" value="CELL DIVISION ATP-BINDING PROTEIN FTSE"/>
    <property type="match status" value="1"/>
</dbReference>
<gene>
    <name evidence="8" type="primary">ftsE</name>
    <name evidence="8" type="ORF">CRYO30217_02731</name>
</gene>
<evidence type="ECO:0000313" key="9">
    <source>
        <dbReference type="Proteomes" id="UP000683507"/>
    </source>
</evidence>
<dbReference type="SUPFAM" id="SSF52540">
    <property type="entry name" value="P-loop containing nucleoside triphosphate hydrolases"/>
    <property type="match status" value="1"/>
</dbReference>
<comment type="similarity">
    <text evidence="2">Belongs to the ABC transporter superfamily.</text>
</comment>
<dbReference type="Gene3D" id="3.40.50.300">
    <property type="entry name" value="P-loop containing nucleotide triphosphate hydrolases"/>
    <property type="match status" value="1"/>
</dbReference>
<dbReference type="GO" id="GO:0005886">
    <property type="term" value="C:plasma membrane"/>
    <property type="evidence" value="ECO:0007669"/>
    <property type="project" value="TreeGrafter"/>
</dbReference>
<dbReference type="RefSeq" id="WP_258542938.1">
    <property type="nucleotide sequence ID" value="NZ_OU015584.1"/>
</dbReference>
<protein>
    <recommendedName>
        <fullName evidence="3">Cell division ATP-binding protein FtsE</fullName>
    </recommendedName>
</protein>
<evidence type="ECO:0000256" key="5">
    <source>
        <dbReference type="ARBA" id="ARBA00022741"/>
    </source>
</evidence>
<dbReference type="KEGG" id="ptan:CRYO30217_02731"/>
<keyword evidence="5" id="KW-0547">Nucleotide-binding</keyword>
<dbReference type="InterPro" id="IPR017911">
    <property type="entry name" value="MacB-like_ATP-bd"/>
</dbReference>
<dbReference type="CDD" id="cd03255">
    <property type="entry name" value="ABC_MJ0796_LolCDE_FtsE"/>
    <property type="match status" value="1"/>
</dbReference>
<organism evidence="8 9">
    <name type="scientific">Parvicella tangerina</name>
    <dbReference type="NCBI Taxonomy" id="2829795"/>
    <lineage>
        <taxon>Bacteria</taxon>
        <taxon>Pseudomonadati</taxon>
        <taxon>Bacteroidota</taxon>
        <taxon>Flavobacteriia</taxon>
        <taxon>Flavobacteriales</taxon>
        <taxon>Parvicellaceae</taxon>
        <taxon>Parvicella</taxon>
    </lineage>
</organism>
<keyword evidence="6 8" id="KW-0067">ATP-binding</keyword>
<evidence type="ECO:0000256" key="3">
    <source>
        <dbReference type="ARBA" id="ARBA00020019"/>
    </source>
</evidence>
<dbReference type="GO" id="GO:0051301">
    <property type="term" value="P:cell division"/>
    <property type="evidence" value="ECO:0007669"/>
    <property type="project" value="UniProtKB-KW"/>
</dbReference>
<accession>A0A916NCJ0</accession>
<dbReference type="EMBL" id="OU015584">
    <property type="protein sequence ID" value="CAG5085340.1"/>
    <property type="molecule type" value="Genomic_DNA"/>
</dbReference>
<dbReference type="GO" id="GO:0016887">
    <property type="term" value="F:ATP hydrolysis activity"/>
    <property type="evidence" value="ECO:0007669"/>
    <property type="project" value="InterPro"/>
</dbReference>
<evidence type="ECO:0000256" key="2">
    <source>
        <dbReference type="ARBA" id="ARBA00005417"/>
    </source>
</evidence>
<feature type="domain" description="ABC transporter" evidence="7">
    <location>
        <begin position="4"/>
        <end position="229"/>
    </location>
</feature>
<evidence type="ECO:0000313" key="8">
    <source>
        <dbReference type="EMBL" id="CAG5085340.1"/>
    </source>
</evidence>
<dbReference type="InterPro" id="IPR027417">
    <property type="entry name" value="P-loop_NTPase"/>
</dbReference>
<evidence type="ECO:0000256" key="6">
    <source>
        <dbReference type="ARBA" id="ARBA00022840"/>
    </source>
</evidence>
<dbReference type="InterPro" id="IPR003593">
    <property type="entry name" value="AAA+_ATPase"/>
</dbReference>
<name>A0A916NCJ0_9FLAO</name>
<keyword evidence="4" id="KW-0813">Transport</keyword>
<dbReference type="PANTHER" id="PTHR24220">
    <property type="entry name" value="IMPORT ATP-BINDING PROTEIN"/>
    <property type="match status" value="1"/>
</dbReference>
<comment type="function">
    <text evidence="1">Part of the ABC transporter FtsEX involved in cellular division. Important for assembly or stability of the septal ring.</text>
</comment>
<dbReference type="InterPro" id="IPR015854">
    <property type="entry name" value="ABC_transpr_LolD-like"/>
</dbReference>
<dbReference type="PROSITE" id="PS50893">
    <property type="entry name" value="ABC_TRANSPORTER_2"/>
    <property type="match status" value="1"/>
</dbReference>
<dbReference type="Proteomes" id="UP000683507">
    <property type="component" value="Chromosome"/>
</dbReference>
<dbReference type="InterPro" id="IPR017871">
    <property type="entry name" value="ABC_transporter-like_CS"/>
</dbReference>
<dbReference type="Pfam" id="PF00005">
    <property type="entry name" value="ABC_tran"/>
    <property type="match status" value="1"/>
</dbReference>
<proteinExistence type="inferred from homology"/>
<evidence type="ECO:0000259" key="7">
    <source>
        <dbReference type="PROSITE" id="PS50893"/>
    </source>
</evidence>
<dbReference type="GO" id="GO:0022857">
    <property type="term" value="F:transmembrane transporter activity"/>
    <property type="evidence" value="ECO:0007669"/>
    <property type="project" value="TreeGrafter"/>
</dbReference>